<dbReference type="EMBL" id="MU069636">
    <property type="protein sequence ID" value="KAF5836935.1"/>
    <property type="molecule type" value="Genomic_DNA"/>
</dbReference>
<organism evidence="2 3">
    <name type="scientific">Dunaliella salina</name>
    <name type="common">Green alga</name>
    <name type="synonym">Protococcus salinus</name>
    <dbReference type="NCBI Taxonomy" id="3046"/>
    <lineage>
        <taxon>Eukaryota</taxon>
        <taxon>Viridiplantae</taxon>
        <taxon>Chlorophyta</taxon>
        <taxon>core chlorophytes</taxon>
        <taxon>Chlorophyceae</taxon>
        <taxon>CS clade</taxon>
        <taxon>Chlamydomonadales</taxon>
        <taxon>Dunaliellaceae</taxon>
        <taxon>Dunaliella</taxon>
    </lineage>
</organism>
<feature type="signal peptide" evidence="1">
    <location>
        <begin position="1"/>
        <end position="15"/>
    </location>
</feature>
<name>A0ABQ7GQQ1_DUNSA</name>
<keyword evidence="1" id="KW-0732">Signal</keyword>
<feature type="chain" id="PRO_5047165810" description="Encoded protein" evidence="1">
    <location>
        <begin position="16"/>
        <end position="70"/>
    </location>
</feature>
<dbReference type="Proteomes" id="UP000815325">
    <property type="component" value="Unassembled WGS sequence"/>
</dbReference>
<sequence length="70" mass="7895">MVVLSVVCIAVPVWPLRVLELKKLTPRVVNMFKDTGWELVEHQIAALHLQDLPAFAPTPANPWLGDQRLI</sequence>
<proteinExistence type="predicted"/>
<gene>
    <name evidence="2" type="ORF">DUNSADRAFT_5212</name>
</gene>
<evidence type="ECO:0000313" key="3">
    <source>
        <dbReference type="Proteomes" id="UP000815325"/>
    </source>
</evidence>
<comment type="caution">
    <text evidence="2">The sequence shown here is derived from an EMBL/GenBank/DDBJ whole genome shotgun (WGS) entry which is preliminary data.</text>
</comment>
<accession>A0ABQ7GQQ1</accession>
<evidence type="ECO:0000256" key="1">
    <source>
        <dbReference type="SAM" id="SignalP"/>
    </source>
</evidence>
<reference evidence="2" key="1">
    <citation type="submission" date="2017-08" db="EMBL/GenBank/DDBJ databases">
        <authorList>
            <person name="Polle J.E."/>
            <person name="Barry K."/>
            <person name="Cushman J."/>
            <person name="Schmutz J."/>
            <person name="Tran D."/>
            <person name="Hathwaick L.T."/>
            <person name="Yim W.C."/>
            <person name="Jenkins J."/>
            <person name="Mckie-Krisberg Z.M."/>
            <person name="Prochnik S."/>
            <person name="Lindquist E."/>
            <person name="Dockter R.B."/>
            <person name="Adam C."/>
            <person name="Molina H."/>
            <person name="Bunkerborg J."/>
            <person name="Jin E."/>
            <person name="Buchheim M."/>
            <person name="Magnuson J."/>
        </authorList>
    </citation>
    <scope>NUCLEOTIDE SEQUENCE</scope>
    <source>
        <strain evidence="2">CCAP 19/18</strain>
    </source>
</reference>
<evidence type="ECO:0008006" key="4">
    <source>
        <dbReference type="Google" id="ProtNLM"/>
    </source>
</evidence>
<protein>
    <recommendedName>
        <fullName evidence="4">Encoded protein</fullName>
    </recommendedName>
</protein>
<keyword evidence="3" id="KW-1185">Reference proteome</keyword>
<evidence type="ECO:0000313" key="2">
    <source>
        <dbReference type="EMBL" id="KAF5836935.1"/>
    </source>
</evidence>